<dbReference type="GO" id="GO:0005768">
    <property type="term" value="C:endosome"/>
    <property type="evidence" value="ECO:0007669"/>
    <property type="project" value="TreeGrafter"/>
</dbReference>
<dbReference type="VEuPathDB" id="FungiDB:MFRU_015g02040"/>
<reference evidence="2 3" key="1">
    <citation type="submission" date="2019-06" db="EMBL/GenBank/DDBJ databases">
        <title>Genome Sequence of the Brown Rot Fungal Pathogen Monilinia fructicola.</title>
        <authorList>
            <person name="De Miccolis Angelini R.M."/>
            <person name="Landi L."/>
            <person name="Abate D."/>
            <person name="Pollastro S."/>
            <person name="Romanazzi G."/>
            <person name="Faretra F."/>
        </authorList>
    </citation>
    <scope>NUCLEOTIDE SEQUENCE [LARGE SCALE GENOMIC DNA]</scope>
    <source>
        <strain evidence="2 3">Mfrc123</strain>
    </source>
</reference>
<evidence type="ECO:0000313" key="2">
    <source>
        <dbReference type="EMBL" id="KAA8574291.1"/>
    </source>
</evidence>
<gene>
    <name evidence="2" type="ORF">EYC84_005784</name>
</gene>
<sequence length="217" mass="24651">MASFPNIWTHRKVAETASKPCEICYKPSASVLITPENKDFFYVCPSHLKDKGFATPIIDEAALAAKKKKEMDDEIERVKQEFEEKQKRKKQKEKEAADKDEKEKDSKDKKDDGKEDEKKTDEKKKSDAASSPAQISTPDEEPRGRRTALAKAIQFYTYKHGIVKGANYYARISHEYSQTFTLAQDLLILGPASYTSYNLRLGIVAASYVHEVFMLTA</sequence>
<dbReference type="AlphaFoldDB" id="A0A5M9JYI8"/>
<evidence type="ECO:0000256" key="1">
    <source>
        <dbReference type="SAM" id="MobiDB-lite"/>
    </source>
</evidence>
<accession>A0A5M9JYI8</accession>
<dbReference type="InterPro" id="IPR013640">
    <property type="entry name" value="Vfa1"/>
</dbReference>
<organism evidence="2 3">
    <name type="scientific">Monilinia fructicola</name>
    <name type="common">Brown rot fungus</name>
    <name type="synonym">Ciboria fructicola</name>
    <dbReference type="NCBI Taxonomy" id="38448"/>
    <lineage>
        <taxon>Eukaryota</taxon>
        <taxon>Fungi</taxon>
        <taxon>Dikarya</taxon>
        <taxon>Ascomycota</taxon>
        <taxon>Pezizomycotina</taxon>
        <taxon>Leotiomycetes</taxon>
        <taxon>Helotiales</taxon>
        <taxon>Sclerotiniaceae</taxon>
        <taxon>Monilinia</taxon>
    </lineage>
</organism>
<dbReference type="Proteomes" id="UP000322873">
    <property type="component" value="Unassembled WGS sequence"/>
</dbReference>
<feature type="compositionally biased region" description="Basic and acidic residues" evidence="1">
    <location>
        <begin position="76"/>
        <end position="127"/>
    </location>
</feature>
<comment type="caution">
    <text evidence="2">The sequence shown here is derived from an EMBL/GenBank/DDBJ whole genome shotgun (WGS) entry which is preliminary data.</text>
</comment>
<feature type="region of interest" description="Disordered" evidence="1">
    <location>
        <begin position="65"/>
        <end position="145"/>
    </location>
</feature>
<name>A0A5M9JYI8_MONFR</name>
<dbReference type="GO" id="GO:0007034">
    <property type="term" value="P:vacuolar transport"/>
    <property type="evidence" value="ECO:0007669"/>
    <property type="project" value="TreeGrafter"/>
</dbReference>
<dbReference type="PANTHER" id="PTHR28218:SF1">
    <property type="entry name" value="VPS4-ASSOCIATED PROTEIN 1"/>
    <property type="match status" value="1"/>
</dbReference>
<dbReference type="PANTHER" id="PTHR28218">
    <property type="entry name" value="VPS4-ASSOCIATED PROTEIN 1"/>
    <property type="match status" value="1"/>
</dbReference>
<proteinExistence type="predicted"/>
<dbReference type="Pfam" id="PF08432">
    <property type="entry name" value="Vfa1"/>
    <property type="match status" value="1"/>
</dbReference>
<dbReference type="EMBL" id="VICG01000003">
    <property type="protein sequence ID" value="KAA8574291.1"/>
    <property type="molecule type" value="Genomic_DNA"/>
</dbReference>
<evidence type="ECO:0000313" key="3">
    <source>
        <dbReference type="Proteomes" id="UP000322873"/>
    </source>
</evidence>
<protein>
    <recommendedName>
        <fullName evidence="4">DUF1742-domain-containing protein</fullName>
    </recommendedName>
</protein>
<keyword evidence="3" id="KW-1185">Reference proteome</keyword>
<evidence type="ECO:0008006" key="4">
    <source>
        <dbReference type="Google" id="ProtNLM"/>
    </source>
</evidence>